<dbReference type="PANTHER" id="PTHR10870:SF0">
    <property type="entry name" value="CELL CYCLE CHECKPOINT PROTEIN RAD1"/>
    <property type="match status" value="1"/>
</dbReference>
<dbReference type="Pfam" id="PF02144">
    <property type="entry name" value="Rad1"/>
    <property type="match status" value="1"/>
</dbReference>
<evidence type="ECO:0000313" key="8">
    <source>
        <dbReference type="Proteomes" id="UP000000267"/>
    </source>
</evidence>
<dbReference type="AlphaFoldDB" id="A7TPQ2"/>
<keyword evidence="5" id="KW-0539">Nucleus</keyword>
<proteinExistence type="inferred from homology"/>
<evidence type="ECO:0008006" key="9">
    <source>
        <dbReference type="Google" id="ProtNLM"/>
    </source>
</evidence>
<evidence type="ECO:0000256" key="1">
    <source>
        <dbReference type="ARBA" id="ARBA00004123"/>
    </source>
</evidence>
<dbReference type="KEGG" id="vpo:Kpol_1049p12"/>
<dbReference type="GO" id="GO:0003690">
    <property type="term" value="F:double-stranded DNA binding"/>
    <property type="evidence" value="ECO:0007669"/>
    <property type="project" value="EnsemblFungi"/>
</dbReference>
<comment type="subcellular location">
    <subcellularLocation>
        <location evidence="1">Nucleus</location>
    </subcellularLocation>
</comment>
<protein>
    <recommendedName>
        <fullName evidence="9">DNA damage checkpoint control protein RAD17</fullName>
    </recommendedName>
</protein>
<evidence type="ECO:0000256" key="3">
    <source>
        <dbReference type="ARBA" id="ARBA00022763"/>
    </source>
</evidence>
<keyword evidence="4" id="KW-0234">DNA repair</keyword>
<keyword evidence="8" id="KW-1185">Reference proteome</keyword>
<dbReference type="OMA" id="VHLEHIT"/>
<dbReference type="OrthoDB" id="337581at2759"/>
<dbReference type="RefSeq" id="XP_001643612.1">
    <property type="nucleotide sequence ID" value="XM_001643562.1"/>
</dbReference>
<sequence length="383" mass="43468">MIVETTKFSATTIHLEHITTALDCLMPFGDNDALIYVDKDGLSFVRECTSVIRIQLYLSKELFVTYLYDEDEDEDGEGDGDDYMKLKVHLSHILNSFNVVNRNNDDIIECTMSYNGDGHPFVLIFEDSFISEKVEYNTYSTENTDGAALELNRQRITFECILKGDILYTVLKDLKEIGTEEYYIYVKTSKDYNKNIFAIISKSSMGYSKFKFPVNRSIIEKLQVFDSDSTTILYDEPIIGVFNKSSFDKIRMSTKIASKVLLRMDDNGLLSVNILSQTEDFVLDENTRTKNSNNDNNNNNNNNFNKGPNAQLPKDYPGIVIEISMLGSALFDDDVHTNICSLMDEDTINSDRSTSRVIDQGSGGNDDTHDENIPSTNDIPLFF</sequence>
<dbReference type="PANTHER" id="PTHR10870">
    <property type="entry name" value="CELL CYCLE CHECKPOINT PROTEIN RAD1"/>
    <property type="match status" value="1"/>
</dbReference>
<accession>A7TPQ2</accession>
<reference evidence="7 8" key="1">
    <citation type="journal article" date="2007" name="Proc. Natl. Acad. Sci. U.S.A.">
        <title>Independent sorting-out of thousands of duplicated gene pairs in two yeast species descended from a whole-genome duplication.</title>
        <authorList>
            <person name="Scannell D.R."/>
            <person name="Frank A.C."/>
            <person name="Conant G.C."/>
            <person name="Byrne K.P."/>
            <person name="Woolfit M."/>
            <person name="Wolfe K.H."/>
        </authorList>
    </citation>
    <scope>NUCLEOTIDE SEQUENCE [LARGE SCALE GENOMIC DNA]</scope>
    <source>
        <strain evidence="8">ATCC 22028 / DSM 70294 / BCRC 21397 / CBS 2163 / NBRC 10782 / NRRL Y-8283 / UCD 57-17</strain>
    </source>
</reference>
<dbReference type="GO" id="GO:0007131">
    <property type="term" value="P:reciprocal meiotic recombination"/>
    <property type="evidence" value="ECO:0007669"/>
    <property type="project" value="EnsemblFungi"/>
</dbReference>
<dbReference type="eggNOG" id="KOG3194">
    <property type="taxonomic scope" value="Eukaryota"/>
</dbReference>
<comment type="similarity">
    <text evidence="2">Belongs to the rad1 family.</text>
</comment>
<name>A7TPQ2_VANPO</name>
<dbReference type="PhylomeDB" id="A7TPQ2"/>
<feature type="compositionally biased region" description="Low complexity" evidence="6">
    <location>
        <begin position="291"/>
        <end position="305"/>
    </location>
</feature>
<dbReference type="GeneID" id="5543871"/>
<dbReference type="GO" id="GO:0000077">
    <property type="term" value="P:DNA damage checkpoint signaling"/>
    <property type="evidence" value="ECO:0007669"/>
    <property type="project" value="EnsemblFungi"/>
</dbReference>
<dbReference type="InterPro" id="IPR003021">
    <property type="entry name" value="Rad1_Rec1_Rad17"/>
</dbReference>
<dbReference type="FunCoup" id="A7TPQ2">
    <property type="interactions" value="193"/>
</dbReference>
<organism evidence="8">
    <name type="scientific">Vanderwaltozyma polyspora (strain ATCC 22028 / DSM 70294 / BCRC 21397 / CBS 2163 / NBRC 10782 / NRRL Y-8283 / UCD 57-17)</name>
    <name type="common">Kluyveromyces polysporus</name>
    <dbReference type="NCBI Taxonomy" id="436907"/>
    <lineage>
        <taxon>Eukaryota</taxon>
        <taxon>Fungi</taxon>
        <taxon>Dikarya</taxon>
        <taxon>Ascomycota</taxon>
        <taxon>Saccharomycotina</taxon>
        <taxon>Saccharomycetes</taxon>
        <taxon>Saccharomycetales</taxon>
        <taxon>Saccharomycetaceae</taxon>
        <taxon>Vanderwaltozyma</taxon>
    </lineage>
</organism>
<feature type="region of interest" description="Disordered" evidence="6">
    <location>
        <begin position="287"/>
        <end position="311"/>
    </location>
</feature>
<dbReference type="GO" id="GO:0006302">
    <property type="term" value="P:double-strand break repair"/>
    <property type="evidence" value="ECO:0007669"/>
    <property type="project" value="EnsemblFungi"/>
</dbReference>
<feature type="compositionally biased region" description="Polar residues" evidence="6">
    <location>
        <begin position="373"/>
        <end position="383"/>
    </location>
</feature>
<dbReference type="STRING" id="436907.A7TPQ2"/>
<evidence type="ECO:0000256" key="6">
    <source>
        <dbReference type="SAM" id="MobiDB-lite"/>
    </source>
</evidence>
<dbReference type="Proteomes" id="UP000000267">
    <property type="component" value="Unassembled WGS sequence"/>
</dbReference>
<keyword evidence="3" id="KW-0227">DNA damage</keyword>
<gene>
    <name evidence="7" type="ORF">Kpol_1049p12</name>
</gene>
<dbReference type="Gene3D" id="3.70.10.10">
    <property type="match status" value="1"/>
</dbReference>
<dbReference type="GO" id="GO:0030896">
    <property type="term" value="C:checkpoint clamp complex"/>
    <property type="evidence" value="ECO:0007669"/>
    <property type="project" value="EnsemblFungi"/>
</dbReference>
<evidence type="ECO:0000256" key="2">
    <source>
        <dbReference type="ARBA" id="ARBA00010991"/>
    </source>
</evidence>
<dbReference type="InParanoid" id="A7TPQ2"/>
<evidence type="ECO:0000256" key="4">
    <source>
        <dbReference type="ARBA" id="ARBA00023204"/>
    </source>
</evidence>
<feature type="region of interest" description="Disordered" evidence="6">
    <location>
        <begin position="351"/>
        <end position="383"/>
    </location>
</feature>
<dbReference type="HOGENOM" id="CLU_057555_0_0_1"/>
<dbReference type="EMBL" id="DS480446">
    <property type="protein sequence ID" value="EDO15754.1"/>
    <property type="molecule type" value="Genomic_DNA"/>
</dbReference>
<evidence type="ECO:0000313" key="7">
    <source>
        <dbReference type="EMBL" id="EDO15754.1"/>
    </source>
</evidence>
<dbReference type="PRINTS" id="PR01245">
    <property type="entry name" value="RAD1REC1"/>
</dbReference>
<evidence type="ECO:0000256" key="5">
    <source>
        <dbReference type="ARBA" id="ARBA00023242"/>
    </source>
</evidence>